<name>A0A9P7YG45_9HELO</name>
<gene>
    <name evidence="6" type="ORF">BJ875DRAFT_55282</name>
</gene>
<dbReference type="AlphaFoldDB" id="A0A9P7YG45"/>
<keyword evidence="3" id="KW-0862">Zinc</keyword>
<dbReference type="EMBL" id="MU251514">
    <property type="protein sequence ID" value="KAG9233134.1"/>
    <property type="molecule type" value="Genomic_DNA"/>
</dbReference>
<evidence type="ECO:0000256" key="1">
    <source>
        <dbReference type="ARBA" id="ARBA00005495"/>
    </source>
</evidence>
<evidence type="ECO:0000256" key="2">
    <source>
        <dbReference type="ARBA" id="ARBA00022723"/>
    </source>
</evidence>
<comment type="similarity">
    <text evidence="1">Belongs to the Gfa family.</text>
</comment>
<sequence>MSYEGGCFCNKVRLQYSGEPNAHVLCHCLDCRKISGGSYSNNIVVPEDNFKLLAGKPKTISKKADGGNEITSHFCGDCGTTLMRTGPSFPNAVVIKAGVLDDPKWPDENIPKGELFVGERVKMHGPIDGAAQMGGMPS</sequence>
<dbReference type="Gene3D" id="3.90.1590.10">
    <property type="entry name" value="glutathione-dependent formaldehyde- activating enzyme (gfa)"/>
    <property type="match status" value="1"/>
</dbReference>
<dbReference type="SUPFAM" id="SSF51316">
    <property type="entry name" value="Mss4-like"/>
    <property type="match status" value="1"/>
</dbReference>
<evidence type="ECO:0000313" key="6">
    <source>
        <dbReference type="EMBL" id="KAG9233134.1"/>
    </source>
</evidence>
<keyword evidence="4" id="KW-0456">Lyase</keyword>
<accession>A0A9P7YG45</accession>
<dbReference type="InterPro" id="IPR011057">
    <property type="entry name" value="Mss4-like_sf"/>
</dbReference>
<dbReference type="GO" id="GO:0046872">
    <property type="term" value="F:metal ion binding"/>
    <property type="evidence" value="ECO:0007669"/>
    <property type="project" value="UniProtKB-KW"/>
</dbReference>
<organism evidence="6 7">
    <name type="scientific">Amylocarpus encephaloides</name>
    <dbReference type="NCBI Taxonomy" id="45428"/>
    <lineage>
        <taxon>Eukaryota</taxon>
        <taxon>Fungi</taxon>
        <taxon>Dikarya</taxon>
        <taxon>Ascomycota</taxon>
        <taxon>Pezizomycotina</taxon>
        <taxon>Leotiomycetes</taxon>
        <taxon>Helotiales</taxon>
        <taxon>Helotiales incertae sedis</taxon>
        <taxon>Amylocarpus</taxon>
    </lineage>
</organism>
<dbReference type="PANTHER" id="PTHR33337">
    <property type="entry name" value="GFA DOMAIN-CONTAINING PROTEIN"/>
    <property type="match status" value="1"/>
</dbReference>
<dbReference type="GO" id="GO:0016846">
    <property type="term" value="F:carbon-sulfur lyase activity"/>
    <property type="evidence" value="ECO:0007669"/>
    <property type="project" value="InterPro"/>
</dbReference>
<dbReference type="Pfam" id="PF04828">
    <property type="entry name" value="GFA"/>
    <property type="match status" value="1"/>
</dbReference>
<proteinExistence type="inferred from homology"/>
<reference evidence="6" key="1">
    <citation type="journal article" date="2021" name="IMA Fungus">
        <title>Genomic characterization of three marine fungi, including Emericellopsis atlantica sp. nov. with signatures of a generalist lifestyle and marine biomass degradation.</title>
        <authorList>
            <person name="Hagestad O.C."/>
            <person name="Hou L."/>
            <person name="Andersen J.H."/>
            <person name="Hansen E.H."/>
            <person name="Altermark B."/>
            <person name="Li C."/>
            <person name="Kuhnert E."/>
            <person name="Cox R.J."/>
            <person name="Crous P.W."/>
            <person name="Spatafora J.W."/>
            <person name="Lail K."/>
            <person name="Amirebrahimi M."/>
            <person name="Lipzen A."/>
            <person name="Pangilinan J."/>
            <person name="Andreopoulos W."/>
            <person name="Hayes R.D."/>
            <person name="Ng V."/>
            <person name="Grigoriev I.V."/>
            <person name="Jackson S.A."/>
            <person name="Sutton T.D.S."/>
            <person name="Dobson A.D.W."/>
            <person name="Rama T."/>
        </authorList>
    </citation>
    <scope>NUCLEOTIDE SEQUENCE</scope>
    <source>
        <strain evidence="6">TRa018bII</strain>
    </source>
</reference>
<evidence type="ECO:0000256" key="3">
    <source>
        <dbReference type="ARBA" id="ARBA00022833"/>
    </source>
</evidence>
<evidence type="ECO:0000259" key="5">
    <source>
        <dbReference type="PROSITE" id="PS51891"/>
    </source>
</evidence>
<dbReference type="OrthoDB" id="9985472at2759"/>
<comment type="caution">
    <text evidence="6">The sequence shown here is derived from an EMBL/GenBank/DDBJ whole genome shotgun (WGS) entry which is preliminary data.</text>
</comment>
<protein>
    <submittedName>
        <fullName evidence="6">Mss4-like protein</fullName>
    </submittedName>
</protein>
<keyword evidence="2" id="KW-0479">Metal-binding</keyword>
<evidence type="ECO:0000256" key="4">
    <source>
        <dbReference type="ARBA" id="ARBA00023239"/>
    </source>
</evidence>
<dbReference type="PANTHER" id="PTHR33337:SF30">
    <property type="entry name" value="DUF636 DOMAIN PROTEIN (AFU_ORTHOLOGUE AFUA_1G03180)"/>
    <property type="match status" value="1"/>
</dbReference>
<dbReference type="InterPro" id="IPR006913">
    <property type="entry name" value="CENP-V/GFA"/>
</dbReference>
<keyword evidence="7" id="KW-1185">Reference proteome</keyword>
<dbReference type="PROSITE" id="PS51891">
    <property type="entry name" value="CENP_V_GFA"/>
    <property type="match status" value="1"/>
</dbReference>
<dbReference type="Proteomes" id="UP000824998">
    <property type="component" value="Unassembled WGS sequence"/>
</dbReference>
<evidence type="ECO:0000313" key="7">
    <source>
        <dbReference type="Proteomes" id="UP000824998"/>
    </source>
</evidence>
<feature type="domain" description="CENP-V/GFA" evidence="5">
    <location>
        <begin position="3"/>
        <end position="106"/>
    </location>
</feature>